<accession>A0ABD5V5Y0</accession>
<dbReference type="EMBL" id="JBHSXQ010000006">
    <property type="protein sequence ID" value="MFC6906830.1"/>
    <property type="molecule type" value="Genomic_DNA"/>
</dbReference>
<proteinExistence type="predicted"/>
<feature type="region of interest" description="Disordered" evidence="2">
    <location>
        <begin position="1"/>
        <end position="33"/>
    </location>
</feature>
<evidence type="ECO:0000256" key="2">
    <source>
        <dbReference type="SAM" id="MobiDB-lite"/>
    </source>
</evidence>
<evidence type="ECO:0000313" key="3">
    <source>
        <dbReference type="EMBL" id="MFC6906830.1"/>
    </source>
</evidence>
<gene>
    <name evidence="3" type="ORF">ACFQGH_16680</name>
</gene>
<keyword evidence="1" id="KW-0175">Coiled coil</keyword>
<dbReference type="Proteomes" id="UP001596312">
    <property type="component" value="Unassembled WGS sequence"/>
</dbReference>
<feature type="region of interest" description="Disordered" evidence="2">
    <location>
        <begin position="100"/>
        <end position="119"/>
    </location>
</feature>
<protein>
    <submittedName>
        <fullName evidence="3">Uncharacterized protein</fullName>
    </submittedName>
</protein>
<keyword evidence="4" id="KW-1185">Reference proteome</keyword>
<dbReference type="AlphaFoldDB" id="A0ABD5V5Y0"/>
<comment type="caution">
    <text evidence="3">The sequence shown here is derived from an EMBL/GenBank/DDBJ whole genome shotgun (WGS) entry which is preliminary data.</text>
</comment>
<evidence type="ECO:0000256" key="1">
    <source>
        <dbReference type="SAM" id="Coils"/>
    </source>
</evidence>
<dbReference type="RefSeq" id="WP_340605414.1">
    <property type="nucleotide sequence ID" value="NZ_JBBMXV010000006.1"/>
</dbReference>
<organism evidence="3 4">
    <name type="scientific">Halalkalicoccus tibetensis</name>
    <dbReference type="NCBI Taxonomy" id="175632"/>
    <lineage>
        <taxon>Archaea</taxon>
        <taxon>Methanobacteriati</taxon>
        <taxon>Methanobacteriota</taxon>
        <taxon>Stenosarchaea group</taxon>
        <taxon>Halobacteria</taxon>
        <taxon>Halobacteriales</taxon>
        <taxon>Halococcaceae</taxon>
        <taxon>Halalkalicoccus</taxon>
    </lineage>
</organism>
<feature type="compositionally biased region" description="Low complexity" evidence="2">
    <location>
        <begin position="1"/>
        <end position="26"/>
    </location>
</feature>
<sequence>MTESTPTTTSTSTTTTDSTATDQPATETDEPTLDSVCEQLEALTDRVAELEAEVDRKDERVEELEAELTEYKRFAGSEFANVRGRITDVEEQTEDLETTLQATPTEATDAEENGSQTTTMETPLERICTLPEHVADRELTTNQKRARFIARDVQDYAEKAPAGLVLDSQTIAKVITAAEGSKPHTQTVARVMDFLEKLGKDDVEQTKRRGKKLVVVDEEAADRYHNRCDRDIEQAPAGSVMS</sequence>
<dbReference type="Gene3D" id="1.20.5.340">
    <property type="match status" value="1"/>
</dbReference>
<evidence type="ECO:0000313" key="4">
    <source>
        <dbReference type="Proteomes" id="UP001596312"/>
    </source>
</evidence>
<name>A0ABD5V5Y0_9EURY</name>
<feature type="coiled-coil region" evidence="1">
    <location>
        <begin position="33"/>
        <end position="74"/>
    </location>
</feature>
<reference evidence="3 4" key="1">
    <citation type="journal article" date="2019" name="Int. J. Syst. Evol. Microbiol.">
        <title>The Global Catalogue of Microorganisms (GCM) 10K type strain sequencing project: providing services to taxonomists for standard genome sequencing and annotation.</title>
        <authorList>
            <consortium name="The Broad Institute Genomics Platform"/>
            <consortium name="The Broad Institute Genome Sequencing Center for Infectious Disease"/>
            <person name="Wu L."/>
            <person name="Ma J."/>
        </authorList>
    </citation>
    <scope>NUCLEOTIDE SEQUENCE [LARGE SCALE GENOMIC DNA]</scope>
    <source>
        <strain evidence="3 4">CGMCC 1.3240</strain>
    </source>
</reference>